<feature type="transmembrane region" description="Helical" evidence="9">
    <location>
        <begin position="173"/>
        <end position="194"/>
    </location>
</feature>
<organism evidence="10 11">
    <name type="scientific">Mycolicibacterium neoaurum VKM Ac-1815D</name>
    <dbReference type="NCBI Taxonomy" id="700508"/>
    <lineage>
        <taxon>Bacteria</taxon>
        <taxon>Bacillati</taxon>
        <taxon>Actinomycetota</taxon>
        <taxon>Actinomycetes</taxon>
        <taxon>Mycobacteriales</taxon>
        <taxon>Mycobacteriaceae</taxon>
        <taxon>Mycolicibacterium</taxon>
    </lineage>
</organism>
<dbReference type="GO" id="GO:0005886">
    <property type="term" value="C:plasma membrane"/>
    <property type="evidence" value="ECO:0007669"/>
    <property type="project" value="UniProtKB-SubCell"/>
</dbReference>
<feature type="compositionally biased region" description="Basic and acidic residues" evidence="8">
    <location>
        <begin position="16"/>
        <end position="27"/>
    </location>
</feature>
<keyword evidence="2" id="KW-1003">Cell membrane</keyword>
<evidence type="ECO:0000256" key="7">
    <source>
        <dbReference type="ARBA" id="ARBA00024033"/>
    </source>
</evidence>
<dbReference type="HOGENOM" id="CLU_028876_1_0_11"/>
<evidence type="ECO:0000256" key="1">
    <source>
        <dbReference type="ARBA" id="ARBA00004651"/>
    </source>
</evidence>
<feature type="region of interest" description="Disordered" evidence="8">
    <location>
        <begin position="1"/>
        <end position="27"/>
    </location>
</feature>
<evidence type="ECO:0000256" key="4">
    <source>
        <dbReference type="ARBA" id="ARBA00022692"/>
    </source>
</evidence>
<evidence type="ECO:0000256" key="5">
    <source>
        <dbReference type="ARBA" id="ARBA00022989"/>
    </source>
</evidence>
<dbReference type="GeneID" id="43448367"/>
<feature type="transmembrane region" description="Helical" evidence="9">
    <location>
        <begin position="56"/>
        <end position="75"/>
    </location>
</feature>
<evidence type="ECO:0000313" key="11">
    <source>
        <dbReference type="Proteomes" id="UP000018763"/>
    </source>
</evidence>
<keyword evidence="5 9" id="KW-1133">Transmembrane helix</keyword>
<proteinExistence type="inferred from homology"/>
<feature type="transmembrane region" description="Helical" evidence="9">
    <location>
        <begin position="200"/>
        <end position="219"/>
    </location>
</feature>
<name>V5X764_MYCNE</name>
<keyword evidence="3" id="KW-0808">Transferase</keyword>
<keyword evidence="11" id="KW-1185">Reference proteome</keyword>
<dbReference type="InterPro" id="IPR018584">
    <property type="entry name" value="GT87"/>
</dbReference>
<dbReference type="Pfam" id="PF09594">
    <property type="entry name" value="GT87"/>
    <property type="match status" value="1"/>
</dbReference>
<feature type="transmembrane region" description="Helical" evidence="9">
    <location>
        <begin position="431"/>
        <end position="450"/>
    </location>
</feature>
<sequence length="542" mass="59742">MTPEPAGTVSPAPLAEDLRSADNRDLPSRNDVLAGALSGTVGGPVGRHALIGRTRFLTPLRVMLLIALVFLALGYSTKAACLQSTDTGTAAQRVANWENQRAYYELCYSDTVPLYTAELLNQGKFPYKSSWIEKDSDGKPHVVYDGSEPVRYMEYPVLTGIYQYLSMTLAKTYSALTTVVSVPLVAEVVMFFNISAFGLALAWLVTVWATAMLAGRRIWDAALVAGSPLLIFQIFTNFDALAVACATAAMLAWARRKPVLAGVLIGVGVALKLYPAFLLGPLLVLCLRTGRMREFAKTAGAAVLTWALVNLPVLLLFPRGWSEFYRLNSRRGDDMDSIYNVVKSFTGWQGFDPGLGFWEPPTVTNTVSAVLFLVCCAAIAYLALTAARRPRFAQLAFLVVAAFLLTNKVWSPQFSLWLVPLAVLALPHRRILLAWMTIDALVWVPRMLYLYGEQNRGLPEQWFTTTVLLRDIAVVALVVLVVRQIRRPESDLVRRHGVDDPSGGVFDRAPDDPPRWLPSWLRPEPSPSIPAPRIRTSTDTAL</sequence>
<gene>
    <name evidence="10" type="ORF">D174_02380</name>
</gene>
<dbReference type="AlphaFoldDB" id="V5X764"/>
<dbReference type="InterPro" id="IPR016570">
    <property type="entry name" value="UCP010361"/>
</dbReference>
<dbReference type="PIRSF" id="PIRSF010361">
    <property type="entry name" value="UCP010361"/>
    <property type="match status" value="1"/>
</dbReference>
<dbReference type="GO" id="GO:0016758">
    <property type="term" value="F:hexosyltransferase activity"/>
    <property type="evidence" value="ECO:0007669"/>
    <property type="project" value="InterPro"/>
</dbReference>
<keyword evidence="4 9" id="KW-0812">Transmembrane</keyword>
<keyword evidence="6 9" id="KW-0472">Membrane</keyword>
<feature type="transmembrane region" description="Helical" evidence="9">
    <location>
        <begin position="366"/>
        <end position="385"/>
    </location>
</feature>
<feature type="transmembrane region" description="Helical" evidence="9">
    <location>
        <begin position="299"/>
        <end position="317"/>
    </location>
</feature>
<evidence type="ECO:0000256" key="8">
    <source>
        <dbReference type="SAM" id="MobiDB-lite"/>
    </source>
</evidence>
<evidence type="ECO:0000313" key="10">
    <source>
        <dbReference type="EMBL" id="AHC23511.1"/>
    </source>
</evidence>
<dbReference type="KEGG" id="mne:D174_02380"/>
<comment type="similarity">
    <text evidence="7">Belongs to the glycosyltransferase 87 family.</text>
</comment>
<feature type="region of interest" description="Disordered" evidence="8">
    <location>
        <begin position="503"/>
        <end position="542"/>
    </location>
</feature>
<dbReference type="eggNOG" id="COG5650">
    <property type="taxonomic scope" value="Bacteria"/>
</dbReference>
<feature type="transmembrane region" description="Helical" evidence="9">
    <location>
        <begin position="231"/>
        <end position="253"/>
    </location>
</feature>
<dbReference type="RefSeq" id="WP_019512178.1">
    <property type="nucleotide sequence ID" value="NC_023036.2"/>
</dbReference>
<evidence type="ECO:0000256" key="3">
    <source>
        <dbReference type="ARBA" id="ARBA00022679"/>
    </source>
</evidence>
<reference evidence="10 11" key="1">
    <citation type="journal article" date="2014" name="Genome Announc.">
        <title>Complete Genome Sequence of Sterol-Transforming Mycobacterium neoaurum Strain VKM Ac-1815D.</title>
        <authorList>
            <person name="Shtratnikova V.Y."/>
            <person name="Bragin E.Y."/>
            <person name="Dovbnya D.V."/>
            <person name="Pekov Y.A."/>
            <person name="Schelkunov M.I."/>
            <person name="Strizhov N."/>
            <person name="Ivashina T.V."/>
            <person name="Ashapkin V.V."/>
            <person name="Donova M.V."/>
        </authorList>
    </citation>
    <scope>NUCLEOTIDE SEQUENCE [LARGE SCALE GENOMIC DNA]</scope>
    <source>
        <strain evidence="10 11">VKM Ac-1815D</strain>
    </source>
</reference>
<feature type="transmembrane region" description="Helical" evidence="9">
    <location>
        <begin position="462"/>
        <end position="482"/>
    </location>
</feature>
<evidence type="ECO:0000256" key="9">
    <source>
        <dbReference type="SAM" id="Phobius"/>
    </source>
</evidence>
<evidence type="ECO:0000256" key="6">
    <source>
        <dbReference type="ARBA" id="ARBA00023136"/>
    </source>
</evidence>
<evidence type="ECO:0000256" key="2">
    <source>
        <dbReference type="ARBA" id="ARBA00022475"/>
    </source>
</evidence>
<feature type="transmembrane region" description="Helical" evidence="9">
    <location>
        <begin position="259"/>
        <end position="287"/>
    </location>
</feature>
<protein>
    <submittedName>
        <fullName evidence="10">Membrane protein</fullName>
    </submittedName>
</protein>
<dbReference type="Proteomes" id="UP000018763">
    <property type="component" value="Chromosome"/>
</dbReference>
<accession>V5X764</accession>
<dbReference type="EMBL" id="CP006936">
    <property type="protein sequence ID" value="AHC23511.1"/>
    <property type="molecule type" value="Genomic_DNA"/>
</dbReference>
<comment type="subcellular location">
    <subcellularLocation>
        <location evidence="1">Cell membrane</location>
        <topology evidence="1">Multi-pass membrane protein</topology>
    </subcellularLocation>
</comment>